<reference evidence="1 2" key="1">
    <citation type="submission" date="2015-06" db="EMBL/GenBank/DDBJ databases">
        <title>Recapitulation of the evolution of biosynthetic gene clusters reveals hidden chemical diversity on bacterial genomes.</title>
        <authorList>
            <person name="Cruz-Morales P."/>
            <person name="Martinez-Guerrero C."/>
            <person name="Morales-Escalante M.A."/>
            <person name="Yanez-Guerra L.A."/>
            <person name="Kopp J.F."/>
            <person name="Feldmann J."/>
            <person name="Ramos-Aboites H.E."/>
            <person name="Barona-Gomez F."/>
        </authorList>
    </citation>
    <scope>NUCLEOTIDE SEQUENCE [LARGE SCALE GENOMIC DNA]</scope>
    <source>
        <strain evidence="1 2">ATCC 31245</strain>
    </source>
</reference>
<dbReference type="EMBL" id="LFML01000079">
    <property type="protein sequence ID" value="KMO96066.1"/>
    <property type="molecule type" value="Genomic_DNA"/>
</dbReference>
<gene>
    <name evidence="1" type="ORF">ACS04_20505</name>
</gene>
<keyword evidence="2" id="KW-1185">Reference proteome</keyword>
<evidence type="ECO:0000313" key="1">
    <source>
        <dbReference type="EMBL" id="KMO96066.1"/>
    </source>
</evidence>
<dbReference type="PATRIC" id="fig|66430.4.peg.6940"/>
<proteinExistence type="predicted"/>
<dbReference type="AlphaFoldDB" id="A0A0J7AFX2"/>
<dbReference type="Proteomes" id="UP000035932">
    <property type="component" value="Unassembled WGS sequence"/>
</dbReference>
<sequence length="111" mass="11992">MRITFDLPDVSGGSQTVELPEDVAVALYDGLTNSRAVIDPKAEDFDELIASTSLLSRLIAHLTLSRERHIAAADATSPNANRRAIGIAAAMQPSQLGVVLERNGRPRNRRT</sequence>
<evidence type="ECO:0000313" key="2">
    <source>
        <dbReference type="Proteomes" id="UP000035932"/>
    </source>
</evidence>
<dbReference type="OrthoDB" id="4219636at2"/>
<comment type="caution">
    <text evidence="1">The sequence shown here is derived from an EMBL/GenBank/DDBJ whole genome shotgun (WGS) entry which is preliminary data.</text>
</comment>
<accession>A0A0J7AFX2</accession>
<name>A0A0J7AFX2_9ACTN</name>
<dbReference type="STRING" id="66430.ACS04_20505"/>
<protein>
    <submittedName>
        <fullName evidence="1">Uncharacterized protein</fullName>
    </submittedName>
</protein>
<organism evidence="1 2">
    <name type="scientific">Streptomyces roseus</name>
    <dbReference type="NCBI Taxonomy" id="66430"/>
    <lineage>
        <taxon>Bacteria</taxon>
        <taxon>Bacillati</taxon>
        <taxon>Actinomycetota</taxon>
        <taxon>Actinomycetes</taxon>
        <taxon>Kitasatosporales</taxon>
        <taxon>Streptomycetaceae</taxon>
        <taxon>Streptomyces</taxon>
    </lineage>
</organism>
<dbReference type="RefSeq" id="WP_048478117.1">
    <property type="nucleotide sequence ID" value="NZ_JBIRUD010000036.1"/>
</dbReference>